<organism evidence="2 3">
    <name type="scientific">Rheinheimera tilapiae</name>
    <dbReference type="NCBI Taxonomy" id="875043"/>
    <lineage>
        <taxon>Bacteria</taxon>
        <taxon>Pseudomonadati</taxon>
        <taxon>Pseudomonadota</taxon>
        <taxon>Gammaproteobacteria</taxon>
        <taxon>Chromatiales</taxon>
        <taxon>Chromatiaceae</taxon>
        <taxon>Rheinheimera</taxon>
    </lineage>
</organism>
<comment type="caution">
    <text evidence="2">The sequence shown here is derived from an EMBL/GenBank/DDBJ whole genome shotgun (WGS) entry which is preliminary data.</text>
</comment>
<proteinExistence type="predicted"/>
<keyword evidence="1" id="KW-1133">Transmembrane helix</keyword>
<dbReference type="EMBL" id="JBHLXP010000003">
    <property type="protein sequence ID" value="MFC0049437.1"/>
    <property type="molecule type" value="Genomic_DNA"/>
</dbReference>
<dbReference type="RefSeq" id="WP_377245267.1">
    <property type="nucleotide sequence ID" value="NZ_JBHLXP010000003.1"/>
</dbReference>
<protein>
    <submittedName>
        <fullName evidence="2">Uncharacterized protein</fullName>
    </submittedName>
</protein>
<feature type="transmembrane region" description="Helical" evidence="1">
    <location>
        <begin position="30"/>
        <end position="48"/>
    </location>
</feature>
<keyword evidence="1" id="KW-0472">Membrane</keyword>
<evidence type="ECO:0000313" key="3">
    <source>
        <dbReference type="Proteomes" id="UP001589813"/>
    </source>
</evidence>
<evidence type="ECO:0000256" key="1">
    <source>
        <dbReference type="SAM" id="Phobius"/>
    </source>
</evidence>
<evidence type="ECO:0000313" key="2">
    <source>
        <dbReference type="EMBL" id="MFC0049437.1"/>
    </source>
</evidence>
<reference evidence="2 3" key="1">
    <citation type="submission" date="2024-09" db="EMBL/GenBank/DDBJ databases">
        <authorList>
            <person name="Sun Q."/>
            <person name="Mori K."/>
        </authorList>
    </citation>
    <scope>NUCLEOTIDE SEQUENCE [LARGE SCALE GENOMIC DNA]</scope>
    <source>
        <strain evidence="2 3">KCTC 23315</strain>
    </source>
</reference>
<dbReference type="Proteomes" id="UP001589813">
    <property type="component" value="Unassembled WGS sequence"/>
</dbReference>
<gene>
    <name evidence="2" type="ORF">ACFFJP_14165</name>
</gene>
<accession>A0ABV6BF67</accession>
<feature type="transmembrane region" description="Helical" evidence="1">
    <location>
        <begin position="6"/>
        <end position="23"/>
    </location>
</feature>
<keyword evidence="3" id="KW-1185">Reference proteome</keyword>
<name>A0ABV6BF67_9GAMM</name>
<sequence length="50" mass="5882">MLGLSLWVIWPALLLGGLDWWLFRRLDLRSLVLVTGWILLMLLFVATIRM</sequence>
<keyword evidence="1" id="KW-0812">Transmembrane</keyword>